<dbReference type="GO" id="GO:0005993">
    <property type="term" value="P:trehalose catabolic process"/>
    <property type="evidence" value="ECO:0007669"/>
    <property type="project" value="TreeGrafter"/>
</dbReference>
<evidence type="ECO:0000256" key="3">
    <source>
        <dbReference type="ARBA" id="ARBA00023295"/>
    </source>
</evidence>
<dbReference type="Pfam" id="PF01204">
    <property type="entry name" value="Trehalase"/>
    <property type="match status" value="1"/>
</dbReference>
<dbReference type="PRINTS" id="PR00744">
    <property type="entry name" value="GLHYDRLASE37"/>
</dbReference>
<comment type="catalytic activity">
    <reaction evidence="4">
        <text>alpha,alpha-trehalose + H2O = alpha-D-glucose + beta-D-glucose</text>
        <dbReference type="Rhea" id="RHEA:32675"/>
        <dbReference type="ChEBI" id="CHEBI:15377"/>
        <dbReference type="ChEBI" id="CHEBI:15903"/>
        <dbReference type="ChEBI" id="CHEBI:16551"/>
        <dbReference type="ChEBI" id="CHEBI:17925"/>
        <dbReference type="EC" id="3.2.1.28"/>
    </reaction>
</comment>
<proteinExistence type="inferred from homology"/>
<dbReference type="Gene3D" id="1.50.10.10">
    <property type="match status" value="1"/>
</dbReference>
<dbReference type="EMBL" id="JASFZW010000002">
    <property type="protein sequence ID" value="KAK2080077.1"/>
    <property type="molecule type" value="Genomic_DNA"/>
</dbReference>
<evidence type="ECO:0000256" key="1">
    <source>
        <dbReference type="ARBA" id="ARBA00005615"/>
    </source>
</evidence>
<dbReference type="PANTHER" id="PTHR23403:SF1">
    <property type="entry name" value="TREHALASE"/>
    <property type="match status" value="1"/>
</dbReference>
<evidence type="ECO:0000256" key="4">
    <source>
        <dbReference type="RuleBase" id="RU361180"/>
    </source>
</evidence>
<dbReference type="PROSITE" id="PS00928">
    <property type="entry name" value="TREHALASE_2"/>
    <property type="match status" value="1"/>
</dbReference>
<protein>
    <recommendedName>
        <fullName evidence="4">Trehalase</fullName>
        <ecNumber evidence="4">3.2.1.28</ecNumber>
    </recommendedName>
    <alternativeName>
        <fullName evidence="4">Alpha-trehalose glucohydrolase</fullName>
    </alternativeName>
</protein>
<dbReference type="GO" id="GO:0004555">
    <property type="term" value="F:alpha,alpha-trehalase activity"/>
    <property type="evidence" value="ECO:0007669"/>
    <property type="project" value="UniProtKB-EC"/>
</dbReference>
<keyword evidence="2 4" id="KW-0378">Hydrolase</keyword>
<keyword evidence="6" id="KW-1185">Reference proteome</keyword>
<dbReference type="Proteomes" id="UP001255856">
    <property type="component" value="Unassembled WGS sequence"/>
</dbReference>
<dbReference type="InterPro" id="IPR001661">
    <property type="entry name" value="Glyco_hydro_37"/>
</dbReference>
<comment type="similarity">
    <text evidence="1 4">Belongs to the glycosyl hydrolase 37 family.</text>
</comment>
<comment type="caution">
    <text evidence="5">The sequence shown here is derived from an EMBL/GenBank/DDBJ whole genome shotgun (WGS) entry which is preliminary data.</text>
</comment>
<dbReference type="InterPro" id="IPR012341">
    <property type="entry name" value="6hp_glycosidase-like_sf"/>
</dbReference>
<dbReference type="InterPro" id="IPR008928">
    <property type="entry name" value="6-hairpin_glycosidase_sf"/>
</dbReference>
<name>A0AAD9INY0_PROWI</name>
<dbReference type="PANTHER" id="PTHR23403">
    <property type="entry name" value="TREHALASE"/>
    <property type="match status" value="1"/>
</dbReference>
<dbReference type="InterPro" id="IPR018232">
    <property type="entry name" value="Glyco_hydro_37_CS"/>
</dbReference>
<gene>
    <name evidence="5" type="ORF">QBZ16_002473</name>
</gene>
<evidence type="ECO:0000313" key="6">
    <source>
        <dbReference type="Proteomes" id="UP001255856"/>
    </source>
</evidence>
<keyword evidence="3 4" id="KW-0326">Glycosidase</keyword>
<sequence>MPANESVVGVDGVTNPLLLNTLVAAVDEAHVFGDSKTIVDMPLRAPPNEVYEAYQALDLPDPLTNIEEYQTNATLNETLQAFVGEWMTMPGTDLANVSGLVPDAAPAWFADIRDPDFRRWAESLYADWNMLTRQVAPNVSEDVELYTMLPVPNPFVVPGARFREVYYWDSFFVIQGLLASNLTELATSILGNFAYLIETYGHIPNGIRTYYINRSQPPLFSEMVRVVWEATLDTSVLENALPALLAEHDYWTRPPKQAPDGSVHELTRYYADWDSPRPESFREDQETARLAGYDVSNPDAGARQLWRDLASGAESGWDYSTRWFAENSTDLTTIRTTRVVPIDLNAFLFQMETNIAQFASVLGCMEVAARFRDLAARRRTAIDALAWDEEAGQWFDLVMDPAGGDGLAAPATLVPHRATFPSNWFPLAAGLVAPNSTQAAAAVESFMESGLIEEGGVPASLVESGQQWDYPNVWPPIMGLLIQGFRNAGTPDAEELAASLAETYVTQAYSTWAETGANFEKFNSTTMGRPGGGGEYTAT</sequence>
<evidence type="ECO:0000256" key="2">
    <source>
        <dbReference type="ARBA" id="ARBA00022801"/>
    </source>
</evidence>
<organism evidence="5 6">
    <name type="scientific">Prototheca wickerhamii</name>
    <dbReference type="NCBI Taxonomy" id="3111"/>
    <lineage>
        <taxon>Eukaryota</taxon>
        <taxon>Viridiplantae</taxon>
        <taxon>Chlorophyta</taxon>
        <taxon>core chlorophytes</taxon>
        <taxon>Trebouxiophyceae</taxon>
        <taxon>Chlorellales</taxon>
        <taxon>Chlorellaceae</taxon>
        <taxon>Prototheca</taxon>
    </lineage>
</organism>
<dbReference type="SUPFAM" id="SSF48208">
    <property type="entry name" value="Six-hairpin glycosidases"/>
    <property type="match status" value="1"/>
</dbReference>
<dbReference type="EC" id="3.2.1.28" evidence="4"/>
<reference evidence="5" key="1">
    <citation type="submission" date="2021-01" db="EMBL/GenBank/DDBJ databases">
        <authorList>
            <person name="Eckstrom K.M.E."/>
        </authorList>
    </citation>
    <scope>NUCLEOTIDE SEQUENCE</scope>
    <source>
        <strain evidence="5">UVCC 0001</strain>
    </source>
</reference>
<dbReference type="AlphaFoldDB" id="A0AAD9INY0"/>
<accession>A0AAD9INY0</accession>
<evidence type="ECO:0000313" key="5">
    <source>
        <dbReference type="EMBL" id="KAK2080077.1"/>
    </source>
</evidence>